<sequence length="609" mass="69638">MQIVGRTTNAGPRAKYYKYMFSYISASRALKEWEAEHSSEPQDGFKAQHLEVGAKMHAYAGHPDRAQEIMNELNRLYPEWSVGVAMAVFRSYTRSESDQHVAEAWKMYKMMREHLGTSATMEHYDSWFSGFLEARHLPFAKIVFKDTIAFSNTIVDKHTGSDLSRKKLEKLLRRLHLLYRLGDDIEKMTGIILLAISILPKDYHSHLFRDWMKSAVVHQAPEVAAQILEMMGKRGLEPAPFHFNLLLRTLLRTGEKRNILRAENLGWRMVDTAIKEPPRTTSNRDAIDALANSERNGTAHQRTEQLQSHIPPANVSTYALIMRHHYNNFQWEHVDYLARKLKESKIRPNSALMTILMDIKCRQGRYDEVWAIYQSSTNVRDGMAGGVFPDGAAIRCLWKTLRLALGDDESREKGVLPTPRELLAETVAWWNLVRNRHDAERFKIGFAGADGGAISGLVMHCFSYTQDLPGSLVALHVLRKRFGIFPSDQAASILQKQTAWVDLRRESAAVKQSFGRGDSHARALDRMGRIYDVLKKQRFKKHNITPDVYAQLSKTEIGDLGLNLVSEFIRVVLKRQHPPEQIESMIDEAKSQIKLPYLKTGDMDISQVV</sequence>
<dbReference type="Gene3D" id="1.25.40.10">
    <property type="entry name" value="Tetratricopeptide repeat domain"/>
    <property type="match status" value="1"/>
</dbReference>
<dbReference type="InterPro" id="IPR011990">
    <property type="entry name" value="TPR-like_helical_dom_sf"/>
</dbReference>
<dbReference type="PANTHER" id="PTHR47942">
    <property type="entry name" value="TETRATRICOPEPTIDE REPEAT (TPR)-LIKE SUPERFAMILY PROTEIN-RELATED"/>
    <property type="match status" value="1"/>
</dbReference>
<dbReference type="AlphaFoldDB" id="A0A9P4R993"/>
<keyword evidence="3" id="KW-1185">Reference proteome</keyword>
<evidence type="ECO:0000313" key="3">
    <source>
        <dbReference type="Proteomes" id="UP000799444"/>
    </source>
</evidence>
<comment type="caution">
    <text evidence="2">The sequence shown here is derived from an EMBL/GenBank/DDBJ whole genome shotgun (WGS) entry which is preliminary data.</text>
</comment>
<reference evidence="2" key="1">
    <citation type="journal article" date="2020" name="Stud. Mycol.">
        <title>101 Dothideomycetes genomes: a test case for predicting lifestyles and emergence of pathogens.</title>
        <authorList>
            <person name="Haridas S."/>
            <person name="Albert R."/>
            <person name="Binder M."/>
            <person name="Bloem J."/>
            <person name="Labutti K."/>
            <person name="Salamov A."/>
            <person name="Andreopoulos B."/>
            <person name="Baker S."/>
            <person name="Barry K."/>
            <person name="Bills G."/>
            <person name="Bluhm B."/>
            <person name="Cannon C."/>
            <person name="Castanera R."/>
            <person name="Culley D."/>
            <person name="Daum C."/>
            <person name="Ezra D."/>
            <person name="Gonzalez J."/>
            <person name="Henrissat B."/>
            <person name="Kuo A."/>
            <person name="Liang C."/>
            <person name="Lipzen A."/>
            <person name="Lutzoni F."/>
            <person name="Magnuson J."/>
            <person name="Mondo S."/>
            <person name="Nolan M."/>
            <person name="Ohm R."/>
            <person name="Pangilinan J."/>
            <person name="Park H.-J."/>
            <person name="Ramirez L."/>
            <person name="Alfaro M."/>
            <person name="Sun H."/>
            <person name="Tritt A."/>
            <person name="Yoshinaga Y."/>
            <person name="Zwiers L.-H."/>
            <person name="Turgeon B."/>
            <person name="Goodwin S."/>
            <person name="Spatafora J."/>
            <person name="Crous P."/>
            <person name="Grigoriev I."/>
        </authorList>
    </citation>
    <scope>NUCLEOTIDE SEQUENCE</scope>
    <source>
        <strain evidence="2">CBS 125425</strain>
    </source>
</reference>
<dbReference type="Proteomes" id="UP000799444">
    <property type="component" value="Unassembled WGS sequence"/>
</dbReference>
<evidence type="ECO:0000256" key="1">
    <source>
        <dbReference type="ARBA" id="ARBA00022737"/>
    </source>
</evidence>
<dbReference type="InterPro" id="IPR051222">
    <property type="entry name" value="PPR/CCM1_RNA-binding"/>
</dbReference>
<evidence type="ECO:0008006" key="4">
    <source>
        <dbReference type="Google" id="ProtNLM"/>
    </source>
</evidence>
<dbReference type="PANTHER" id="PTHR47942:SF63">
    <property type="entry name" value="PENTATRICOPEPTIDE REPEAT-CONTAINING PROTEIN"/>
    <property type="match status" value="1"/>
</dbReference>
<dbReference type="OrthoDB" id="185373at2759"/>
<accession>A0A9P4R993</accession>
<keyword evidence="1" id="KW-0677">Repeat</keyword>
<gene>
    <name evidence="2" type="ORF">EJ04DRAFT_427514</name>
</gene>
<proteinExistence type="predicted"/>
<name>A0A9P4R993_9PLEO</name>
<evidence type="ECO:0000313" key="2">
    <source>
        <dbReference type="EMBL" id="KAF2739163.1"/>
    </source>
</evidence>
<dbReference type="EMBL" id="ML996105">
    <property type="protein sequence ID" value="KAF2739163.1"/>
    <property type="molecule type" value="Genomic_DNA"/>
</dbReference>
<protein>
    <recommendedName>
        <fullName evidence="4">Pentatricopeptide repeat-containing protein</fullName>
    </recommendedName>
</protein>
<organism evidence="2 3">
    <name type="scientific">Polyplosphaeria fusca</name>
    <dbReference type="NCBI Taxonomy" id="682080"/>
    <lineage>
        <taxon>Eukaryota</taxon>
        <taxon>Fungi</taxon>
        <taxon>Dikarya</taxon>
        <taxon>Ascomycota</taxon>
        <taxon>Pezizomycotina</taxon>
        <taxon>Dothideomycetes</taxon>
        <taxon>Pleosporomycetidae</taxon>
        <taxon>Pleosporales</taxon>
        <taxon>Tetraplosphaeriaceae</taxon>
        <taxon>Polyplosphaeria</taxon>
    </lineage>
</organism>